<dbReference type="AlphaFoldDB" id="A0A9R1XI83"/>
<name>A0A9R1XI83_LACSA</name>
<dbReference type="SUPFAM" id="SSF56672">
    <property type="entry name" value="DNA/RNA polymerases"/>
    <property type="match status" value="1"/>
</dbReference>
<keyword evidence="3" id="KW-1185">Reference proteome</keyword>
<evidence type="ECO:0000313" key="3">
    <source>
        <dbReference type="Proteomes" id="UP000235145"/>
    </source>
</evidence>
<evidence type="ECO:0000313" key="2">
    <source>
        <dbReference type="EMBL" id="KAJ0214056.1"/>
    </source>
</evidence>
<dbReference type="Pfam" id="PF00078">
    <property type="entry name" value="RVT_1"/>
    <property type="match status" value="1"/>
</dbReference>
<organism evidence="2 3">
    <name type="scientific">Lactuca sativa</name>
    <name type="common">Garden lettuce</name>
    <dbReference type="NCBI Taxonomy" id="4236"/>
    <lineage>
        <taxon>Eukaryota</taxon>
        <taxon>Viridiplantae</taxon>
        <taxon>Streptophyta</taxon>
        <taxon>Embryophyta</taxon>
        <taxon>Tracheophyta</taxon>
        <taxon>Spermatophyta</taxon>
        <taxon>Magnoliopsida</taxon>
        <taxon>eudicotyledons</taxon>
        <taxon>Gunneridae</taxon>
        <taxon>Pentapetalae</taxon>
        <taxon>asterids</taxon>
        <taxon>campanulids</taxon>
        <taxon>Asterales</taxon>
        <taxon>Asteraceae</taxon>
        <taxon>Cichorioideae</taxon>
        <taxon>Cichorieae</taxon>
        <taxon>Lactucinae</taxon>
        <taxon>Lactuca</taxon>
    </lineage>
</organism>
<comment type="caution">
    <text evidence="2">The sequence shown here is derived from an EMBL/GenBank/DDBJ whole genome shotgun (WGS) entry which is preliminary data.</text>
</comment>
<dbReference type="PANTHER" id="PTHR33116">
    <property type="entry name" value="REVERSE TRANSCRIPTASE ZINC-BINDING DOMAIN-CONTAINING PROTEIN-RELATED-RELATED"/>
    <property type="match status" value="1"/>
</dbReference>
<feature type="domain" description="Reverse transcriptase" evidence="1">
    <location>
        <begin position="92"/>
        <end position="367"/>
    </location>
</feature>
<dbReference type="Proteomes" id="UP000235145">
    <property type="component" value="Unassembled WGS sequence"/>
</dbReference>
<dbReference type="InterPro" id="IPR000477">
    <property type="entry name" value="RT_dom"/>
</dbReference>
<reference evidence="2 3" key="1">
    <citation type="journal article" date="2017" name="Nat. Commun.">
        <title>Genome assembly with in vitro proximity ligation data and whole-genome triplication in lettuce.</title>
        <authorList>
            <person name="Reyes-Chin-Wo S."/>
            <person name="Wang Z."/>
            <person name="Yang X."/>
            <person name="Kozik A."/>
            <person name="Arikit S."/>
            <person name="Song C."/>
            <person name="Xia L."/>
            <person name="Froenicke L."/>
            <person name="Lavelle D.O."/>
            <person name="Truco M.J."/>
            <person name="Xia R."/>
            <person name="Zhu S."/>
            <person name="Xu C."/>
            <person name="Xu H."/>
            <person name="Xu X."/>
            <person name="Cox K."/>
            <person name="Korf I."/>
            <person name="Meyers B.C."/>
            <person name="Michelmore R.W."/>
        </authorList>
    </citation>
    <scope>NUCLEOTIDE SEQUENCE [LARGE SCALE GENOMIC DNA]</scope>
    <source>
        <strain evidence="3">cv. Salinas</strain>
        <tissue evidence="2">Seedlings</tissue>
    </source>
</reference>
<dbReference type="PROSITE" id="PS50878">
    <property type="entry name" value="RT_POL"/>
    <property type="match status" value="1"/>
</dbReference>
<evidence type="ECO:0000259" key="1">
    <source>
        <dbReference type="PROSITE" id="PS50878"/>
    </source>
</evidence>
<sequence length="560" mass="65028">MSRVVTRRVAMGWKSPETFGLEDPIELWHGRAYVLRVQEIDLLAEERRLTEEEISERRTEPESIKDEILNFYRKKFQERWPSRPKFSSMNFSSLDPTTSASLEVPFTIEEIKDSLTISDYRPISPIGCTYKIIAKELSTRLKRVIGKCICEAQSVFVEGRNILDDPLIINEMCSWVKKVKDKMLLFKVDFNKAFDTVNWEYLDHIQMQMGFGERWRGWIQSFLKSLTLSILVNGSPMGEFEMDRGIIQGDPLSPFLFIIAMEGLNIVMKEACAKGIFKGKKIPNNNSCVSHMFYADDALFVWEWSDENIKNLARILRCVYVASGLKVNFNKSRVFGIGMEQHEVVTMVEPFGCEPSKLPFTYLSVPIRANMKLKRHCIPVIEKFQTRLSIWKSKTLSLGGRLTLAKAVLDSLPTFYFSLFVAPAGVIKKLERMRRRFLWDGTWIGDNRLKNSFPEMYKLERHKHLAQSDKWVCNMSSDGIFHVNTLRTRIDWRNLMTGEVTINWTHEIPLKVNCFMWRAKLDRIPTACALLRRSIQITSAICSIARRRKKMQPTCYFAAQ</sequence>
<dbReference type="CDD" id="cd01650">
    <property type="entry name" value="RT_nLTR_like"/>
    <property type="match status" value="1"/>
</dbReference>
<dbReference type="PANTHER" id="PTHR33116:SF79">
    <property type="entry name" value="REVERSE TRANSCRIPTASE DOMAIN, ZINC FINGER, CCHC-TYPE-RELATED"/>
    <property type="match status" value="1"/>
</dbReference>
<dbReference type="EMBL" id="NBSK02000004">
    <property type="protein sequence ID" value="KAJ0214056.1"/>
    <property type="molecule type" value="Genomic_DNA"/>
</dbReference>
<gene>
    <name evidence="2" type="ORF">LSAT_V11C400179220</name>
</gene>
<dbReference type="InterPro" id="IPR043502">
    <property type="entry name" value="DNA/RNA_pol_sf"/>
</dbReference>
<proteinExistence type="predicted"/>
<protein>
    <recommendedName>
        <fullName evidence="1">Reverse transcriptase domain-containing protein</fullName>
    </recommendedName>
</protein>
<accession>A0A9R1XI83</accession>